<dbReference type="PRINTS" id="PR00992">
    <property type="entry name" value="ALARACEMASE"/>
</dbReference>
<dbReference type="FunFam" id="3.20.20.10:FF:000002">
    <property type="entry name" value="Alanine racemase"/>
    <property type="match status" value="1"/>
</dbReference>
<accession>A0AA48L1D1</accession>
<dbReference type="HAMAP" id="MF_01201">
    <property type="entry name" value="Ala_racemase"/>
    <property type="match status" value="1"/>
</dbReference>
<name>A0AA48L1D1_9FIRM</name>
<dbReference type="Proteomes" id="UP001335720">
    <property type="component" value="Chromosome"/>
</dbReference>
<dbReference type="EMBL" id="AP027925">
    <property type="protein sequence ID" value="BED92580.1"/>
    <property type="molecule type" value="Genomic_DNA"/>
</dbReference>
<feature type="binding site" evidence="4 6">
    <location>
        <position position="310"/>
    </location>
    <ligand>
        <name>substrate</name>
    </ligand>
</feature>
<evidence type="ECO:0000256" key="4">
    <source>
        <dbReference type="HAMAP-Rule" id="MF_01201"/>
    </source>
</evidence>
<dbReference type="CDD" id="cd00430">
    <property type="entry name" value="PLPDE_III_AR"/>
    <property type="match status" value="1"/>
</dbReference>
<dbReference type="EC" id="5.1.1.1" evidence="4"/>
<dbReference type="AlphaFoldDB" id="A0AA48L1D1"/>
<evidence type="ECO:0000259" key="7">
    <source>
        <dbReference type="SMART" id="SM01005"/>
    </source>
</evidence>
<comment type="catalytic activity">
    <reaction evidence="4">
        <text>L-alanine = D-alanine</text>
        <dbReference type="Rhea" id="RHEA:20249"/>
        <dbReference type="ChEBI" id="CHEBI:57416"/>
        <dbReference type="ChEBI" id="CHEBI:57972"/>
        <dbReference type="EC" id="5.1.1.1"/>
    </reaction>
</comment>
<feature type="active site" description="Proton acceptor; specific for D-alanine" evidence="4">
    <location>
        <position position="41"/>
    </location>
</feature>
<gene>
    <name evidence="8" type="ORF">RsTaC01_0364</name>
</gene>
<organism evidence="8">
    <name type="scientific">Candidatus Paraimprobicoccus trichonymphae</name>
    <dbReference type="NCBI Taxonomy" id="3033793"/>
    <lineage>
        <taxon>Bacteria</taxon>
        <taxon>Bacillati</taxon>
        <taxon>Bacillota</taxon>
        <taxon>Clostridia</taxon>
        <taxon>Candidatus Paraimprobicoccus</taxon>
    </lineage>
</organism>
<dbReference type="InterPro" id="IPR011079">
    <property type="entry name" value="Ala_racemase_C"/>
</dbReference>
<feature type="domain" description="Alanine racemase C-terminal" evidence="7">
    <location>
        <begin position="243"/>
        <end position="366"/>
    </location>
</feature>
<dbReference type="Pfam" id="PF00842">
    <property type="entry name" value="Ala_racemase_C"/>
    <property type="match status" value="1"/>
</dbReference>
<dbReference type="SMART" id="SM01005">
    <property type="entry name" value="Ala_racemase_C"/>
    <property type="match status" value="1"/>
</dbReference>
<sequence length="366" mass="41147">MIFIKTVRQTELIVDTQKIKYNILEIRKFAGSSVNIMPVVKARGYGTGIGTLPGFFKSVGINMLAVAAVDEGIGLRSRGFEDKIVVLNQITKDEIETAIDYDLTVGVSSLFENLNLEAQKKKTTIDIHLEIDTGMTRTGLDLKDVEKNLKNIKKFKNINLEGIYTHLSSSDSDSEYTLFQIKNFNKAIDITKNYFNLKYIHACNTAGFLNFKNAIYNTIRPGIAIYGHFPSEILKNKINLKPSTILKSKVVFIRKIRPGVSISYNRSYISSKNMIIATIPIGYADGIFRNYTGKLILNNKFANIVGVINMDSLMIDITNIPNVELGTEVYIWDNINITVEDIAKNCGTINYEILSKLEPRVCKVFI</sequence>
<dbReference type="Pfam" id="PF01168">
    <property type="entry name" value="Ala_racemase_N"/>
    <property type="match status" value="1"/>
</dbReference>
<dbReference type="GO" id="GO:0008784">
    <property type="term" value="F:alanine racemase activity"/>
    <property type="evidence" value="ECO:0007669"/>
    <property type="project" value="UniProtKB-UniRule"/>
</dbReference>
<dbReference type="GO" id="GO:0005829">
    <property type="term" value="C:cytosol"/>
    <property type="evidence" value="ECO:0007669"/>
    <property type="project" value="TreeGrafter"/>
</dbReference>
<proteinExistence type="inferred from homology"/>
<feature type="active site" description="Proton acceptor; specific for L-alanine" evidence="4">
    <location>
        <position position="264"/>
    </location>
</feature>
<protein>
    <recommendedName>
        <fullName evidence="4">Alanine racemase</fullName>
        <ecNumber evidence="4">5.1.1.1</ecNumber>
    </recommendedName>
</protein>
<dbReference type="KEGG" id="ptrh:RsTaC01_0364"/>
<dbReference type="InterPro" id="IPR001608">
    <property type="entry name" value="Ala_racemase_N"/>
</dbReference>
<dbReference type="InterPro" id="IPR009006">
    <property type="entry name" value="Ala_racemase/Decarboxylase_C"/>
</dbReference>
<dbReference type="GO" id="GO:0030632">
    <property type="term" value="P:D-alanine biosynthetic process"/>
    <property type="evidence" value="ECO:0007669"/>
    <property type="project" value="UniProtKB-UniRule"/>
</dbReference>
<evidence type="ECO:0000256" key="2">
    <source>
        <dbReference type="ARBA" id="ARBA00022898"/>
    </source>
</evidence>
<dbReference type="Gene3D" id="3.20.20.10">
    <property type="entry name" value="Alanine racemase"/>
    <property type="match status" value="1"/>
</dbReference>
<comment type="cofactor">
    <cofactor evidence="1 4 5">
        <name>pyridoxal 5'-phosphate</name>
        <dbReference type="ChEBI" id="CHEBI:597326"/>
    </cofactor>
</comment>
<dbReference type="InterPro" id="IPR000821">
    <property type="entry name" value="Ala_racemase"/>
</dbReference>
<feature type="modified residue" description="N6-(pyridoxal phosphate)lysine" evidence="4 5">
    <location>
        <position position="41"/>
    </location>
</feature>
<evidence type="ECO:0000256" key="3">
    <source>
        <dbReference type="ARBA" id="ARBA00023235"/>
    </source>
</evidence>
<evidence type="ECO:0000256" key="6">
    <source>
        <dbReference type="PIRSR" id="PIRSR600821-52"/>
    </source>
</evidence>
<comment type="function">
    <text evidence="4">Catalyzes the interconversion of L-alanine and D-alanine. May also act on other amino acids.</text>
</comment>
<evidence type="ECO:0000256" key="5">
    <source>
        <dbReference type="PIRSR" id="PIRSR600821-50"/>
    </source>
</evidence>
<evidence type="ECO:0000256" key="1">
    <source>
        <dbReference type="ARBA" id="ARBA00001933"/>
    </source>
</evidence>
<feature type="binding site" evidence="4 6">
    <location>
        <position position="137"/>
    </location>
    <ligand>
        <name>substrate</name>
    </ligand>
</feature>
<comment type="pathway">
    <text evidence="4">Amino-acid biosynthesis; D-alanine biosynthesis; D-alanine from L-alanine: step 1/1.</text>
</comment>
<keyword evidence="2 4" id="KW-0663">Pyridoxal phosphate</keyword>
<dbReference type="InterPro" id="IPR029066">
    <property type="entry name" value="PLP-binding_barrel"/>
</dbReference>
<reference evidence="8" key="1">
    <citation type="journal article" date="2023" name="ISME J.">
        <title>Emergence of putative energy parasites within Clostridia revealed by genome analysis of a novel endosymbiotic clade.</title>
        <authorList>
            <person name="Takahashi K."/>
            <person name="Kuwahara H."/>
            <person name="Horikawa Y."/>
            <person name="Izawa K."/>
            <person name="Kato D."/>
            <person name="Inagaki T."/>
            <person name="Yuki M."/>
            <person name="Ohkuma M."/>
            <person name="Hongoh Y."/>
        </authorList>
    </citation>
    <scope>NUCLEOTIDE SEQUENCE</scope>
    <source>
        <strain evidence="8">RsTa-C01</strain>
    </source>
</reference>
<dbReference type="SUPFAM" id="SSF50621">
    <property type="entry name" value="Alanine racemase C-terminal domain-like"/>
    <property type="match status" value="1"/>
</dbReference>
<comment type="similarity">
    <text evidence="4">Belongs to the alanine racemase family.</text>
</comment>
<evidence type="ECO:0000313" key="8">
    <source>
        <dbReference type="EMBL" id="BED92580.1"/>
    </source>
</evidence>
<dbReference type="PANTHER" id="PTHR30511">
    <property type="entry name" value="ALANINE RACEMASE"/>
    <property type="match status" value="1"/>
</dbReference>
<dbReference type="PANTHER" id="PTHR30511:SF0">
    <property type="entry name" value="ALANINE RACEMASE, CATABOLIC-RELATED"/>
    <property type="match status" value="1"/>
</dbReference>
<dbReference type="GO" id="GO:0030170">
    <property type="term" value="F:pyridoxal phosphate binding"/>
    <property type="evidence" value="ECO:0007669"/>
    <property type="project" value="UniProtKB-UniRule"/>
</dbReference>
<dbReference type="Gene3D" id="2.40.37.10">
    <property type="entry name" value="Lyase, Ornithine Decarboxylase, Chain A, domain 1"/>
    <property type="match status" value="1"/>
</dbReference>
<dbReference type="NCBIfam" id="TIGR00492">
    <property type="entry name" value="alr"/>
    <property type="match status" value="1"/>
</dbReference>
<keyword evidence="3 4" id="KW-0413">Isomerase</keyword>
<dbReference type="SUPFAM" id="SSF51419">
    <property type="entry name" value="PLP-binding barrel"/>
    <property type="match status" value="1"/>
</dbReference>